<dbReference type="AlphaFoldDB" id="A0A2T5J4K2"/>
<keyword evidence="1" id="KW-0472">Membrane</keyword>
<protein>
    <recommendedName>
        <fullName evidence="3">Conjugative transposon TraJ C-terminal domain-containing protein</fullName>
    </recommendedName>
</protein>
<feature type="domain" description="Conjugative transposon TraJ C-terminal" evidence="3">
    <location>
        <begin position="57"/>
        <end position="362"/>
    </location>
</feature>
<reference evidence="4 5" key="1">
    <citation type="submission" date="2018-04" db="EMBL/GenBank/DDBJ databases">
        <title>Genomic Encyclopedia of Archaeal and Bacterial Type Strains, Phase II (KMG-II): from individual species to whole genera.</title>
        <authorList>
            <person name="Goeker M."/>
        </authorList>
    </citation>
    <scope>NUCLEOTIDE SEQUENCE [LARGE SCALE GENOMIC DNA]</scope>
    <source>
        <strain evidence="4 5">DSM 26809</strain>
    </source>
</reference>
<feature type="chain" id="PRO_5015643798" description="Conjugative transposon TraJ C-terminal domain-containing protein" evidence="2">
    <location>
        <begin position="20"/>
        <end position="382"/>
    </location>
</feature>
<feature type="transmembrane region" description="Helical" evidence="1">
    <location>
        <begin position="235"/>
        <end position="256"/>
    </location>
</feature>
<dbReference type="RefSeq" id="WP_107831602.1">
    <property type="nucleotide sequence ID" value="NZ_CP160205.1"/>
</dbReference>
<feature type="transmembrane region" description="Helical" evidence="1">
    <location>
        <begin position="98"/>
        <end position="116"/>
    </location>
</feature>
<evidence type="ECO:0000313" key="5">
    <source>
        <dbReference type="Proteomes" id="UP000244168"/>
    </source>
</evidence>
<evidence type="ECO:0000256" key="1">
    <source>
        <dbReference type="SAM" id="Phobius"/>
    </source>
</evidence>
<evidence type="ECO:0000256" key="2">
    <source>
        <dbReference type="SAM" id="SignalP"/>
    </source>
</evidence>
<evidence type="ECO:0000259" key="3">
    <source>
        <dbReference type="Pfam" id="PF07863"/>
    </source>
</evidence>
<keyword evidence="5" id="KW-1185">Reference proteome</keyword>
<organism evidence="4 5">
    <name type="scientific">Mucilaginibacter yixingensis</name>
    <dbReference type="NCBI Taxonomy" id="1295612"/>
    <lineage>
        <taxon>Bacteria</taxon>
        <taxon>Pseudomonadati</taxon>
        <taxon>Bacteroidota</taxon>
        <taxon>Sphingobacteriia</taxon>
        <taxon>Sphingobacteriales</taxon>
        <taxon>Sphingobacteriaceae</taxon>
        <taxon>Mucilaginibacter</taxon>
    </lineage>
</organism>
<accession>A0A2T5J4K2</accession>
<keyword evidence="2" id="KW-0732">Signal</keyword>
<proteinExistence type="predicted"/>
<feature type="transmembrane region" description="Helical" evidence="1">
    <location>
        <begin position="263"/>
        <end position="287"/>
    </location>
</feature>
<sequence>MKKLVLTLILSLCTICVFAQDESAAGQTFKMIQGAGVYDDGMMGMLAGLRDFIWNGWSDFIGDAKALAAIFTIVFFAIKSYEMMVGDKQLEIMPLLRPFGLAMIILWWNVFVRMIAFPCDLIQQQSQDKWKEAQVAADDLRVKRAELQQEMADSLYNFQAQTQVAEKESDTWYGEAWDAVTSTVKQGISTVVTPLLEMKQRLQISLQLLITQLLELLAIWILRIATYFVLFLQVFYSSVLVILGPFAVAVSILPAFRDSFSTWIARFISVNLYGAIAFLIMWLSAYIQQYAMTAEISRYQEILHGGVTANKMAEITVFASNGILSFGTVIITFLVGAIAMFTVPSISTWIVSTSGVGSATSSFGRNAAAAASLGKKVVSGMF</sequence>
<feature type="transmembrane region" description="Helical" evidence="1">
    <location>
        <begin position="322"/>
        <end position="343"/>
    </location>
</feature>
<feature type="transmembrane region" description="Helical" evidence="1">
    <location>
        <begin position="60"/>
        <end position="78"/>
    </location>
</feature>
<dbReference type="OrthoDB" id="1222125at2"/>
<dbReference type="Pfam" id="PF07863">
    <property type="entry name" value="CtnDOT_TraJ"/>
    <property type="match status" value="1"/>
</dbReference>
<feature type="signal peptide" evidence="2">
    <location>
        <begin position="1"/>
        <end position="19"/>
    </location>
</feature>
<keyword evidence="1" id="KW-1133">Transmembrane helix</keyword>
<dbReference type="EMBL" id="QAOQ01000012">
    <property type="protein sequence ID" value="PTQ92435.1"/>
    <property type="molecule type" value="Genomic_DNA"/>
</dbReference>
<comment type="caution">
    <text evidence="4">The sequence shown here is derived from an EMBL/GenBank/DDBJ whole genome shotgun (WGS) entry which is preliminary data.</text>
</comment>
<evidence type="ECO:0000313" key="4">
    <source>
        <dbReference type="EMBL" id="PTQ92435.1"/>
    </source>
</evidence>
<dbReference type="Proteomes" id="UP000244168">
    <property type="component" value="Unassembled WGS sequence"/>
</dbReference>
<name>A0A2T5J4K2_9SPHI</name>
<gene>
    <name evidence="4" type="ORF">C8P68_11235</name>
</gene>
<dbReference type="InterPro" id="IPR012424">
    <property type="entry name" value="Conjugative_transposon_TraJ_C"/>
</dbReference>
<keyword evidence="1" id="KW-0812">Transmembrane</keyword>